<accession>A0A1J4K8G6</accession>
<dbReference type="Proteomes" id="UP000179807">
    <property type="component" value="Unassembled WGS sequence"/>
</dbReference>
<evidence type="ECO:0000313" key="5">
    <source>
        <dbReference type="Proteomes" id="UP000179807"/>
    </source>
</evidence>
<dbReference type="SUPFAM" id="SSF51445">
    <property type="entry name" value="(Trans)glycosidases"/>
    <property type="match status" value="1"/>
</dbReference>
<dbReference type="InterPro" id="IPR008928">
    <property type="entry name" value="6-hairpin_glycosidase_sf"/>
</dbReference>
<dbReference type="Pfam" id="PF14701">
    <property type="entry name" value="hDGE_amylase"/>
    <property type="match status" value="1"/>
</dbReference>
<feature type="domain" description="Glycogen debranching enzyme central" evidence="3">
    <location>
        <begin position="709"/>
        <end position="943"/>
    </location>
</feature>
<dbReference type="GeneID" id="94839435"/>
<proteinExistence type="predicted"/>
<dbReference type="InterPro" id="IPR010401">
    <property type="entry name" value="AGL/Gdb1"/>
</dbReference>
<dbReference type="InterPro" id="IPR017853">
    <property type="entry name" value="GH"/>
</dbReference>
<protein>
    <submittedName>
        <fullName evidence="4">Glycogen debranching enzyme</fullName>
    </submittedName>
</protein>
<name>A0A1J4K8G6_9EUKA</name>
<dbReference type="InterPro" id="IPR032792">
    <property type="entry name" value="AGL_glucanoTrfase"/>
</dbReference>
<dbReference type="GO" id="GO:0005980">
    <property type="term" value="P:glycogen catabolic process"/>
    <property type="evidence" value="ECO:0007669"/>
    <property type="project" value="InterPro"/>
</dbReference>
<dbReference type="InterPro" id="IPR032788">
    <property type="entry name" value="AGL_central"/>
</dbReference>
<dbReference type="OrthoDB" id="10248904at2759"/>
<dbReference type="SUPFAM" id="SSF48208">
    <property type="entry name" value="Six-hairpin glycosidases"/>
    <property type="match status" value="1"/>
</dbReference>
<dbReference type="VEuPathDB" id="TrichDB:TRFO_26077"/>
<organism evidence="4 5">
    <name type="scientific">Tritrichomonas foetus</name>
    <dbReference type="NCBI Taxonomy" id="1144522"/>
    <lineage>
        <taxon>Eukaryota</taxon>
        <taxon>Metamonada</taxon>
        <taxon>Parabasalia</taxon>
        <taxon>Tritrichomonadida</taxon>
        <taxon>Tritrichomonadidae</taxon>
        <taxon>Tritrichomonas</taxon>
    </lineage>
</organism>
<feature type="domain" description="Glycogen debranching enzyme glucanotransferase" evidence="2">
    <location>
        <begin position="147"/>
        <end position="574"/>
    </location>
</feature>
<evidence type="ECO:0000259" key="3">
    <source>
        <dbReference type="Pfam" id="PF14702"/>
    </source>
</evidence>
<dbReference type="PANTHER" id="PTHR10569:SF2">
    <property type="entry name" value="GLYCOGEN DEBRANCHING ENZYME"/>
    <property type="match status" value="1"/>
</dbReference>
<dbReference type="Pfam" id="PF14702">
    <property type="entry name" value="hGDE_central"/>
    <property type="match status" value="1"/>
</dbReference>
<dbReference type="EMBL" id="MLAK01000739">
    <property type="protein sequence ID" value="OHT06004.1"/>
    <property type="molecule type" value="Genomic_DNA"/>
</dbReference>
<comment type="caution">
    <text evidence="4">The sequence shown here is derived from an EMBL/GenBank/DDBJ whole genome shotgun (WGS) entry which is preliminary data.</text>
</comment>
<keyword evidence="5" id="KW-1185">Reference proteome</keyword>
<evidence type="ECO:0000259" key="2">
    <source>
        <dbReference type="Pfam" id="PF14701"/>
    </source>
</evidence>
<evidence type="ECO:0000259" key="1">
    <source>
        <dbReference type="Pfam" id="PF06202"/>
    </source>
</evidence>
<dbReference type="Pfam" id="PF06202">
    <property type="entry name" value="GDE_C"/>
    <property type="match status" value="1"/>
</dbReference>
<sequence length="1515" mass="172338">MKHLYLLLNKDGCVDHGILRVPHVGYILEVHIPIGNKFHNPNVELVSNQPVGEHPDLSKETVNAIKPSAKYSIFEDVIFEIEIKTAGAYNFFLRIPTISLSNSRENLSELLNSKSEKEDKDKSKDDGYVKAPLVRYIVDPMIQINGKSLPLGSLCIQTDYGRCIGKVQNWLENLRPISELGYNMIHLPPFQELGDKSHYSLKDQLQVSKFLFDDGFPAEKRWPLLKEQLKKIEKELGIVFMADIVLNHTNPESEWLKDHPEAGYNFENSPHLKPAYYVDKVIYDLSCEIADGKVHDLPADLQVHHMGRLRQFIEDGLRKSDLVKYFTIDVDDAVRQLSQPMTSPLPKEFEMLRMRAVNYGAPQRQNILRTRGITNDKKYDIGSLKVDPNYANALYRPVAGKQDTSLVEEFRRAASTLNTPYYQHYDSVVRDVVTSVMNTFQYNRYDPNGPRLGPVTRNVPLVWRYFNEIQTTNKGMMPLANNGWIYSDNPTEDFIAEGKECYLRRQVVIWGDNVKLRYGNKPEDSPWLWEHMGKYLRSVAEIVQGIRLDNAHSTPLPVSEYFIKEARKVNPNIYIAAELFTGSEWLDIEYINHIGINSFIREGAKCIEPNKMTHLLWSAGGLPVAAVDAIDSESTVRPVQQIPGVIFDLTHDNTPPYFDPLPVTTAFSMSVSPLASNRGYDDMLDFVPSVVDEFRQYPLSKDKPAFQPFRQLLNKLRKEMAEAEMNEIMANYHGSLVTIFRCNSQTGEGVWAIVRLPGEASTYELESPAPISELVFEGRIWELHRSNNSTANKEIYPSHCNIFLNTDWNQMSSAKVYNNSHVSLCNFPENNVIIFKTKLAPQMCSFVNTLTLDHLVETFQQRLIGISITDLAVMLFRCSDEEWVAQNHSIYAFPSFGAPFYAGTKGVETAFKFAADSEAGMGSPVFTNVRDGNWLIDFILQRLLTTPRLISVEAVLRKCCEGLESLPRFLIPKYLDRVIRAINIAAKNLIVQQMSEFIQKGDDFVQSLAMSSISFFTPVSNAQLVHPHLQKFFNNLLTRVDSCTAAGFPHFSVGFMRSWGRDTMIALRGLYMCTGRFAEARDQLVAFAACMRHGLIPNLHDGGMNPRYNARDATWWFLQALQDYAYMSGEGGNVFQIKVPLLFPTDDQNEYNRRFADLDRSTRPVVTMGEIVYRIMDAHANGIHFVEWNAGSQIDSVMKQEGFKIDIVTDWTNGFILGGNSSNCGTWMDKMGSSEVASNRGIPATPRDGADVEIIGLLESTLRWLNECHENGSFAHDGIKIKAQSNKPVSWKEWSDLLCASFESWFYIPTHKEHDSMFFVEEKHVGVRGIYKDTVGSSLEFADYQFRPNLCVAMTVAPELFDPAHAVRCLNEVEERLMGKIGMRTLDPGDYRYRPYYVNSEESDCFYTAKGFNYHNGPEWVWPVGYFFRASMRFRRGVTPKMKQMLAVIKKEQLGSWACGLPELTQKDGEVCGDSCANQAWSISSILDILYDFSLYTEEDVVAWDTLAGEEEDDN</sequence>
<reference evidence="4" key="1">
    <citation type="submission" date="2016-10" db="EMBL/GenBank/DDBJ databases">
        <authorList>
            <person name="Benchimol M."/>
            <person name="Almeida L.G."/>
            <person name="Vasconcelos A.T."/>
            <person name="Perreira-Neves A."/>
            <person name="Rosa I.A."/>
            <person name="Tasca T."/>
            <person name="Bogo M.R."/>
            <person name="de Souza W."/>
        </authorList>
    </citation>
    <scope>NUCLEOTIDE SEQUENCE [LARGE SCALE GENOMIC DNA]</scope>
    <source>
        <strain evidence="4">K</strain>
    </source>
</reference>
<dbReference type="GO" id="GO:0004135">
    <property type="term" value="F:amylo-alpha-1,6-glucosidase activity"/>
    <property type="evidence" value="ECO:0007669"/>
    <property type="project" value="InterPro"/>
</dbReference>
<dbReference type="InterPro" id="IPR032790">
    <property type="entry name" value="GDE_C"/>
</dbReference>
<dbReference type="GO" id="GO:0004134">
    <property type="term" value="F:4-alpha-glucanotransferase activity"/>
    <property type="evidence" value="ECO:0007669"/>
    <property type="project" value="InterPro"/>
</dbReference>
<dbReference type="Gene3D" id="3.20.20.80">
    <property type="entry name" value="Glycosidases"/>
    <property type="match status" value="2"/>
</dbReference>
<dbReference type="PANTHER" id="PTHR10569">
    <property type="entry name" value="GLYCOGEN DEBRANCHING ENZYME"/>
    <property type="match status" value="1"/>
</dbReference>
<feature type="domain" description="Glycogen debranching enzyme C-terminal" evidence="1">
    <location>
        <begin position="1042"/>
        <end position="1487"/>
    </location>
</feature>
<gene>
    <name evidence="4" type="primary">AGL</name>
    <name evidence="4" type="ORF">TRFO_26077</name>
</gene>
<dbReference type="RefSeq" id="XP_068359140.1">
    <property type="nucleotide sequence ID" value="XM_068504731.1"/>
</dbReference>
<evidence type="ECO:0000313" key="4">
    <source>
        <dbReference type="EMBL" id="OHT06004.1"/>
    </source>
</evidence>